<reference evidence="2 3" key="1">
    <citation type="submission" date="2015-11" db="EMBL/GenBank/DDBJ databases">
        <title>Exploring the genomic traits of fungus-feeding bacterial genus Collimonas.</title>
        <authorList>
            <person name="Song C."/>
            <person name="Schmidt R."/>
            <person name="de Jager V."/>
            <person name="Krzyzanowska D."/>
            <person name="Jongedijk E."/>
            <person name="Cankar K."/>
            <person name="Beekwilder J."/>
            <person name="van Veen A."/>
            <person name="de Boer W."/>
            <person name="van Veen J.A."/>
            <person name="Garbeva P."/>
        </authorList>
    </citation>
    <scope>NUCLEOTIDE SEQUENCE [LARGE SCALE GENOMIC DNA]</scope>
    <source>
        <strain evidence="2 3">Ter291</strain>
    </source>
</reference>
<dbReference type="RefSeq" id="WP_062113956.1">
    <property type="nucleotide sequence ID" value="NZ_CP013236.1"/>
</dbReference>
<accession>A0ABM5Z5R4</accession>
<protein>
    <submittedName>
        <fullName evidence="2">Acetyltransferase family protein</fullName>
    </submittedName>
</protein>
<dbReference type="PROSITE" id="PS51186">
    <property type="entry name" value="GNAT"/>
    <property type="match status" value="1"/>
</dbReference>
<dbReference type="Pfam" id="PF00583">
    <property type="entry name" value="Acetyltransf_1"/>
    <property type="match status" value="1"/>
</dbReference>
<dbReference type="Gene3D" id="3.40.630.30">
    <property type="match status" value="1"/>
</dbReference>
<keyword evidence="3" id="KW-1185">Reference proteome</keyword>
<proteinExistence type="predicted"/>
<feature type="domain" description="N-acetyltransferase" evidence="1">
    <location>
        <begin position="1"/>
        <end position="166"/>
    </location>
</feature>
<dbReference type="InterPro" id="IPR016181">
    <property type="entry name" value="Acyl_CoA_acyltransferase"/>
</dbReference>
<dbReference type="EMBL" id="CP013236">
    <property type="protein sequence ID" value="AMP14095.1"/>
    <property type="molecule type" value="Genomic_DNA"/>
</dbReference>
<sequence length="175" mass="19750">MQQRDLGRADLALLDQIDRRELIEQLYLLDGGKLKLYEERFDMDGWPPGEAQQNAEVLAACFARGGWFHGVFDGEMLVALVVLDSVLLQVERPALQLKFLHVSRDYRGRGIAGRLFRLACARAPSMGAQEIHISATPSRNTVDFYLHLGCTLLDSPDPELLRIEPEDIHLCHRLG</sequence>
<evidence type="ECO:0000313" key="3">
    <source>
        <dbReference type="Proteomes" id="UP000074914"/>
    </source>
</evidence>
<dbReference type="SUPFAM" id="SSF55729">
    <property type="entry name" value="Acyl-CoA N-acyltransferases (Nat)"/>
    <property type="match status" value="1"/>
</dbReference>
<evidence type="ECO:0000313" key="2">
    <source>
        <dbReference type="EMBL" id="AMP14095.1"/>
    </source>
</evidence>
<evidence type="ECO:0000259" key="1">
    <source>
        <dbReference type="PROSITE" id="PS51186"/>
    </source>
</evidence>
<dbReference type="Proteomes" id="UP000074914">
    <property type="component" value="Chromosome"/>
</dbReference>
<organism evidence="2 3">
    <name type="scientific">Collimonas pratensis</name>
    <dbReference type="NCBI Taxonomy" id="279113"/>
    <lineage>
        <taxon>Bacteria</taxon>
        <taxon>Pseudomonadati</taxon>
        <taxon>Pseudomonadota</taxon>
        <taxon>Betaproteobacteria</taxon>
        <taxon>Burkholderiales</taxon>
        <taxon>Oxalobacteraceae</taxon>
        <taxon>Collimonas</taxon>
    </lineage>
</organism>
<gene>
    <name evidence="2" type="ORF">CPter291_1829</name>
</gene>
<name>A0ABM5Z5R4_9BURK</name>
<dbReference type="CDD" id="cd04301">
    <property type="entry name" value="NAT_SF"/>
    <property type="match status" value="1"/>
</dbReference>
<dbReference type="InterPro" id="IPR000182">
    <property type="entry name" value="GNAT_dom"/>
</dbReference>